<feature type="signal peptide" evidence="6">
    <location>
        <begin position="1"/>
        <end position="24"/>
    </location>
</feature>
<evidence type="ECO:0000313" key="8">
    <source>
        <dbReference type="EMBL" id="KAL3402932.1"/>
    </source>
</evidence>
<gene>
    <name evidence="8" type="ORF">TKK_004092</name>
</gene>
<dbReference type="GO" id="GO:0005576">
    <property type="term" value="C:extracellular region"/>
    <property type="evidence" value="ECO:0007669"/>
    <property type="project" value="UniProtKB-SubCell"/>
</dbReference>
<dbReference type="InterPro" id="IPR055343">
    <property type="entry name" value="CREG_beta-barrel"/>
</dbReference>
<name>A0ABD2XCE3_9HYME</name>
<dbReference type="GO" id="GO:0005737">
    <property type="term" value="C:cytoplasm"/>
    <property type="evidence" value="ECO:0007669"/>
    <property type="project" value="UniProtKB-ARBA"/>
</dbReference>
<evidence type="ECO:0000256" key="4">
    <source>
        <dbReference type="ARBA" id="ARBA00022729"/>
    </source>
</evidence>
<organism evidence="8 9">
    <name type="scientific">Trichogramma kaykai</name>
    <dbReference type="NCBI Taxonomy" id="54128"/>
    <lineage>
        <taxon>Eukaryota</taxon>
        <taxon>Metazoa</taxon>
        <taxon>Ecdysozoa</taxon>
        <taxon>Arthropoda</taxon>
        <taxon>Hexapoda</taxon>
        <taxon>Insecta</taxon>
        <taxon>Pterygota</taxon>
        <taxon>Neoptera</taxon>
        <taxon>Endopterygota</taxon>
        <taxon>Hymenoptera</taxon>
        <taxon>Apocrita</taxon>
        <taxon>Proctotrupomorpha</taxon>
        <taxon>Chalcidoidea</taxon>
        <taxon>Trichogrammatidae</taxon>
        <taxon>Trichogramma</taxon>
    </lineage>
</organism>
<evidence type="ECO:0000256" key="5">
    <source>
        <dbReference type="ARBA" id="ARBA00023180"/>
    </source>
</evidence>
<comment type="caution">
    <text evidence="8">The sequence shown here is derived from an EMBL/GenBank/DDBJ whole genome shotgun (WGS) entry which is preliminary data.</text>
</comment>
<dbReference type="EMBL" id="JBJJXI010000032">
    <property type="protein sequence ID" value="KAL3402932.1"/>
    <property type="molecule type" value="Genomic_DNA"/>
</dbReference>
<dbReference type="PANTHER" id="PTHR13343">
    <property type="entry name" value="CREG1 PROTEIN"/>
    <property type="match status" value="1"/>
</dbReference>
<dbReference type="PANTHER" id="PTHR13343:SF17">
    <property type="entry name" value="CELLULAR REPRESSOR OF E1A-STIMULATED GENES, ISOFORM A"/>
    <property type="match status" value="1"/>
</dbReference>
<dbReference type="InterPro" id="IPR012349">
    <property type="entry name" value="Split_barrel_FMN-bd"/>
</dbReference>
<feature type="chain" id="PRO_5044749757" description="CREG-like beta-barrel domain-containing protein" evidence="6">
    <location>
        <begin position="25"/>
        <end position="296"/>
    </location>
</feature>
<keyword evidence="4 6" id="KW-0732">Signal</keyword>
<dbReference type="Gene3D" id="2.30.110.10">
    <property type="entry name" value="Electron Transport, Fmn-binding Protein, Chain A"/>
    <property type="match status" value="1"/>
</dbReference>
<dbReference type="FunFam" id="2.30.110.10:FF:000004">
    <property type="entry name" value="Cellular repressor of E1A-stimulated genes 1"/>
    <property type="match status" value="1"/>
</dbReference>
<evidence type="ECO:0000256" key="1">
    <source>
        <dbReference type="ARBA" id="ARBA00004613"/>
    </source>
</evidence>
<comment type="similarity">
    <text evidence="2">Belongs to the CREG family.</text>
</comment>
<protein>
    <recommendedName>
        <fullName evidence="7">CREG-like beta-barrel domain-containing protein</fullName>
    </recommendedName>
</protein>
<evidence type="ECO:0000256" key="3">
    <source>
        <dbReference type="ARBA" id="ARBA00022525"/>
    </source>
</evidence>
<reference evidence="8 9" key="1">
    <citation type="journal article" date="2024" name="bioRxiv">
        <title>A reference genome for Trichogramma kaykai: A tiny desert-dwelling parasitoid wasp with competing sex-ratio distorters.</title>
        <authorList>
            <person name="Culotta J."/>
            <person name="Lindsey A.R."/>
        </authorList>
    </citation>
    <scope>NUCLEOTIDE SEQUENCE [LARGE SCALE GENOMIC DNA]</scope>
    <source>
        <strain evidence="8 9">KSX58</strain>
    </source>
</reference>
<dbReference type="Proteomes" id="UP001627154">
    <property type="component" value="Unassembled WGS sequence"/>
</dbReference>
<sequence length="296" mass="34055">MSRELKIVLIGLAAIVSLFLVVESTNIEDYRDWREFKEFQEFRAWKRREAAAAVAAAPRNWKSYYDYEHSKRNKPNWHRGGGHRHRVDDLNDYYYNEDDVDFYPIAEEDRHRSHGSRVGPPPIDQAALMARYIVNQAGWTSVATISSRKDIESYPFCNVISFSDGPLGNGTGIPYLFLTPLDFTAQDVFRDNRATLMMTLAQGRYCRAMNYDPMDPRCARVVFSGLIKPISIDNPDYPAAKSAVFGRHPWLAHMPKDHHFFFATLKISSIALLDTFGGPKYIELKDYLHPPQPEEI</sequence>
<accession>A0ABD2XCE3</accession>
<evidence type="ECO:0000313" key="9">
    <source>
        <dbReference type="Proteomes" id="UP001627154"/>
    </source>
</evidence>
<comment type="subcellular location">
    <subcellularLocation>
        <location evidence="1">Secreted</location>
    </subcellularLocation>
</comment>
<dbReference type="SUPFAM" id="SSF50475">
    <property type="entry name" value="FMN-binding split barrel"/>
    <property type="match status" value="1"/>
</dbReference>
<dbReference type="AlphaFoldDB" id="A0ABD2XCE3"/>
<proteinExistence type="inferred from homology"/>
<evidence type="ECO:0000259" key="7">
    <source>
        <dbReference type="Pfam" id="PF13883"/>
    </source>
</evidence>
<keyword evidence="3" id="KW-0964">Secreted</keyword>
<dbReference type="GO" id="GO:0012505">
    <property type="term" value="C:endomembrane system"/>
    <property type="evidence" value="ECO:0007669"/>
    <property type="project" value="UniProtKB-ARBA"/>
</dbReference>
<keyword evidence="9" id="KW-1185">Reference proteome</keyword>
<evidence type="ECO:0000256" key="2">
    <source>
        <dbReference type="ARBA" id="ARBA00009230"/>
    </source>
</evidence>
<keyword evidence="5" id="KW-0325">Glycoprotein</keyword>
<dbReference type="Pfam" id="PF13883">
    <property type="entry name" value="CREG_beta-barrel"/>
    <property type="match status" value="1"/>
</dbReference>
<feature type="domain" description="CREG-like beta-barrel" evidence="7">
    <location>
        <begin position="121"/>
        <end position="288"/>
    </location>
</feature>
<evidence type="ECO:0000256" key="6">
    <source>
        <dbReference type="SAM" id="SignalP"/>
    </source>
</evidence>